<dbReference type="InterPro" id="IPR036907">
    <property type="entry name" value="5'-Nucleotdase_C_sf"/>
</dbReference>
<sequence length="647" mass="72254">MPATTYLPILHFNDVYTVQPHKLPSSSKTVSASQFTQNLHTLRNAWPESKDASGAKDGLVLFSGDLFSPSLESTVTRGSHMVPAINIIGPDVALTGNHDFDFGYPHLTTLVMDCKFPWLLSNIIDKNTGQTPEYLHKFYVTRRCGVTIGVIGLVEEEWIQTVSSWPPNFEFRPMDETGRELSNLLRSEPYNCELVLALTHSRLPNDITLSHQLGAKRNADPNQHGVDMLFGGHDHMYYIGRGIDKWEGWDSHVVLGAKEDTDTLLVKSGTDFRDLSELTLELEDSPPGSVRRKIIKSVQGKKHVTAPDWPDCPDFDAMLKSVLGEVQSSLSKPICRTLTKWDVRSEHVRTTESAIGNWMADILRHAYDDAKSVQGRTKAGADAVLICGGTLRGDSTYGPGLITLGDVYEILPFDDPIIMLQLTGEDIWAALENGFSTWPAQEGRFPIVAGMRVRWDSRNPPHQRVLSIHLAEGFHEMDEVKPDKSQTYAVVSRQYMAEGFDGFESLKDKPFLIDDESGIVMSAIIRRFLLGTQYIQLFQQDLPGVKLDHFDPRTPTILDDARQSYLDDPQSPELLPSPLIARKEIKDALRVGGREHMSVVDCHDGHKMRTGKEAGSPTVDSPLSFRGKELPIVAPMIDERLLDMSQT</sequence>
<dbReference type="Gene3D" id="3.60.21.10">
    <property type="match status" value="1"/>
</dbReference>
<keyword evidence="3" id="KW-0547">Nucleotide-binding</keyword>
<comment type="similarity">
    <text evidence="1 3">Belongs to the 5'-nucleotidase family.</text>
</comment>
<dbReference type="InterPro" id="IPR004843">
    <property type="entry name" value="Calcineurin-like_PHP"/>
</dbReference>
<dbReference type="EMBL" id="KV417268">
    <property type="protein sequence ID" value="KZP00929.1"/>
    <property type="molecule type" value="Genomic_DNA"/>
</dbReference>
<dbReference type="Pfam" id="PF02872">
    <property type="entry name" value="5_nucleotid_C"/>
    <property type="match status" value="1"/>
</dbReference>
<organism evidence="6 7">
    <name type="scientific">Calocera viscosa (strain TUFC12733)</name>
    <dbReference type="NCBI Taxonomy" id="1330018"/>
    <lineage>
        <taxon>Eukaryota</taxon>
        <taxon>Fungi</taxon>
        <taxon>Dikarya</taxon>
        <taxon>Basidiomycota</taxon>
        <taxon>Agaricomycotina</taxon>
        <taxon>Dacrymycetes</taxon>
        <taxon>Dacrymycetales</taxon>
        <taxon>Dacrymycetaceae</taxon>
        <taxon>Calocera</taxon>
    </lineage>
</organism>
<feature type="domain" description="Calcineurin-like phosphoesterase" evidence="4">
    <location>
        <begin position="7"/>
        <end position="237"/>
    </location>
</feature>
<dbReference type="Gene3D" id="3.90.780.10">
    <property type="entry name" value="5'-Nucleotidase, C-terminal domain"/>
    <property type="match status" value="1"/>
</dbReference>
<gene>
    <name evidence="6" type="ORF">CALVIDRAFT_533254</name>
</gene>
<evidence type="ECO:0000313" key="7">
    <source>
        <dbReference type="Proteomes" id="UP000076738"/>
    </source>
</evidence>
<keyword evidence="2" id="KW-0732">Signal</keyword>
<evidence type="ECO:0000256" key="2">
    <source>
        <dbReference type="ARBA" id="ARBA00022729"/>
    </source>
</evidence>
<feature type="domain" description="5'-Nucleotidase C-terminal" evidence="5">
    <location>
        <begin position="344"/>
        <end position="507"/>
    </location>
</feature>
<evidence type="ECO:0000259" key="4">
    <source>
        <dbReference type="Pfam" id="PF00149"/>
    </source>
</evidence>
<evidence type="ECO:0000256" key="3">
    <source>
        <dbReference type="RuleBase" id="RU362119"/>
    </source>
</evidence>
<evidence type="ECO:0000256" key="1">
    <source>
        <dbReference type="ARBA" id="ARBA00006654"/>
    </source>
</evidence>
<dbReference type="Pfam" id="PF00149">
    <property type="entry name" value="Metallophos"/>
    <property type="match status" value="1"/>
</dbReference>
<proteinExistence type="inferred from homology"/>
<dbReference type="InterPro" id="IPR006179">
    <property type="entry name" value="5_nucleotidase/apyrase"/>
</dbReference>
<dbReference type="Proteomes" id="UP000076738">
    <property type="component" value="Unassembled WGS sequence"/>
</dbReference>
<keyword evidence="7" id="KW-1185">Reference proteome</keyword>
<dbReference type="OrthoDB" id="10252235at2759"/>
<dbReference type="SUPFAM" id="SSF56300">
    <property type="entry name" value="Metallo-dependent phosphatases"/>
    <property type="match status" value="1"/>
</dbReference>
<dbReference type="PRINTS" id="PR01607">
    <property type="entry name" value="APYRASEFAMLY"/>
</dbReference>
<name>A0A167RHZ7_CALVF</name>
<dbReference type="InterPro" id="IPR008334">
    <property type="entry name" value="5'-Nucleotdase_C"/>
</dbReference>
<dbReference type="PANTHER" id="PTHR11575:SF48">
    <property type="entry name" value="5'-NUCLEOTIDASE"/>
    <property type="match status" value="1"/>
</dbReference>
<keyword evidence="3" id="KW-0378">Hydrolase</keyword>
<dbReference type="GO" id="GO:0000166">
    <property type="term" value="F:nucleotide binding"/>
    <property type="evidence" value="ECO:0007669"/>
    <property type="project" value="UniProtKB-KW"/>
</dbReference>
<accession>A0A167RHZ7</accession>
<dbReference type="GO" id="GO:0016787">
    <property type="term" value="F:hydrolase activity"/>
    <property type="evidence" value="ECO:0007669"/>
    <property type="project" value="UniProtKB-KW"/>
</dbReference>
<protein>
    <submittedName>
        <fullName evidence="6">Metallo-dependent phosphatase</fullName>
    </submittedName>
</protein>
<reference evidence="6 7" key="1">
    <citation type="journal article" date="2016" name="Mol. Biol. Evol.">
        <title>Comparative Genomics of Early-Diverging Mushroom-Forming Fungi Provides Insights into the Origins of Lignocellulose Decay Capabilities.</title>
        <authorList>
            <person name="Nagy L.G."/>
            <person name="Riley R."/>
            <person name="Tritt A."/>
            <person name="Adam C."/>
            <person name="Daum C."/>
            <person name="Floudas D."/>
            <person name="Sun H."/>
            <person name="Yadav J.S."/>
            <person name="Pangilinan J."/>
            <person name="Larsson K.H."/>
            <person name="Matsuura K."/>
            <person name="Barry K."/>
            <person name="Labutti K."/>
            <person name="Kuo R."/>
            <person name="Ohm R.A."/>
            <person name="Bhattacharya S.S."/>
            <person name="Shirouzu T."/>
            <person name="Yoshinaga Y."/>
            <person name="Martin F.M."/>
            <person name="Grigoriev I.V."/>
            <person name="Hibbett D.S."/>
        </authorList>
    </citation>
    <scope>NUCLEOTIDE SEQUENCE [LARGE SCALE GENOMIC DNA]</scope>
    <source>
        <strain evidence="6 7">TUFC12733</strain>
    </source>
</reference>
<dbReference type="STRING" id="1330018.A0A167RHZ7"/>
<evidence type="ECO:0000259" key="5">
    <source>
        <dbReference type="Pfam" id="PF02872"/>
    </source>
</evidence>
<dbReference type="PANTHER" id="PTHR11575">
    <property type="entry name" value="5'-NUCLEOTIDASE-RELATED"/>
    <property type="match status" value="1"/>
</dbReference>
<evidence type="ECO:0000313" key="6">
    <source>
        <dbReference type="EMBL" id="KZP00929.1"/>
    </source>
</evidence>
<dbReference type="SUPFAM" id="SSF55816">
    <property type="entry name" value="5'-nucleotidase (syn. UDP-sugar hydrolase), C-terminal domain"/>
    <property type="match status" value="1"/>
</dbReference>
<dbReference type="AlphaFoldDB" id="A0A167RHZ7"/>
<dbReference type="InterPro" id="IPR029052">
    <property type="entry name" value="Metallo-depent_PP-like"/>
</dbReference>
<dbReference type="GO" id="GO:0009166">
    <property type="term" value="P:nucleotide catabolic process"/>
    <property type="evidence" value="ECO:0007669"/>
    <property type="project" value="InterPro"/>
</dbReference>